<organism evidence="6 7">
    <name type="scientific">Acanthaster planci</name>
    <name type="common">Crown-of-thorns starfish</name>
    <dbReference type="NCBI Taxonomy" id="133434"/>
    <lineage>
        <taxon>Eukaryota</taxon>
        <taxon>Metazoa</taxon>
        <taxon>Echinodermata</taxon>
        <taxon>Eleutherozoa</taxon>
        <taxon>Asterozoa</taxon>
        <taxon>Asteroidea</taxon>
        <taxon>Valvatacea</taxon>
        <taxon>Valvatida</taxon>
        <taxon>Acanthasteridae</taxon>
        <taxon>Acanthaster</taxon>
    </lineage>
</organism>
<feature type="region of interest" description="Disordered" evidence="3">
    <location>
        <begin position="480"/>
        <end position="521"/>
    </location>
</feature>
<dbReference type="AlphaFoldDB" id="A0A8B7ZJM1"/>
<gene>
    <name evidence="7" type="primary">LOC110986150</name>
</gene>
<evidence type="ECO:0000256" key="2">
    <source>
        <dbReference type="ARBA" id="ARBA00022723"/>
    </source>
</evidence>
<evidence type="ECO:0000259" key="4">
    <source>
        <dbReference type="Pfam" id="PF13359"/>
    </source>
</evidence>
<evidence type="ECO:0000259" key="5">
    <source>
        <dbReference type="Pfam" id="PF13613"/>
    </source>
</evidence>
<dbReference type="Proteomes" id="UP000694845">
    <property type="component" value="Unplaced"/>
</dbReference>
<dbReference type="GeneID" id="110986150"/>
<dbReference type="Pfam" id="PF13613">
    <property type="entry name" value="HTH_Tnp_4"/>
    <property type="match status" value="1"/>
</dbReference>
<evidence type="ECO:0000313" key="6">
    <source>
        <dbReference type="Proteomes" id="UP000694845"/>
    </source>
</evidence>
<keyword evidence="2" id="KW-0479">Metal-binding</keyword>
<feature type="domain" description="DDE Tnp4" evidence="4">
    <location>
        <begin position="689"/>
        <end position="842"/>
    </location>
</feature>
<dbReference type="KEGG" id="aplc:110986150"/>
<proteinExistence type="predicted"/>
<evidence type="ECO:0000256" key="1">
    <source>
        <dbReference type="ARBA" id="ARBA00001968"/>
    </source>
</evidence>
<feature type="domain" description="Transposase Helix-turn-helix" evidence="5">
    <location>
        <begin position="605"/>
        <end position="655"/>
    </location>
</feature>
<dbReference type="OrthoDB" id="5975103at2759"/>
<name>A0A8B7ZJM1_ACAPL</name>
<reference evidence="7" key="1">
    <citation type="submission" date="2025-08" db="UniProtKB">
        <authorList>
            <consortium name="RefSeq"/>
        </authorList>
    </citation>
    <scope>IDENTIFICATION</scope>
</reference>
<dbReference type="InterPro" id="IPR027806">
    <property type="entry name" value="HARBI1_dom"/>
</dbReference>
<accession>A0A8B7ZJM1</accession>
<dbReference type="Pfam" id="PF13359">
    <property type="entry name" value="DDE_Tnp_4"/>
    <property type="match status" value="1"/>
</dbReference>
<dbReference type="GO" id="GO:0046872">
    <property type="term" value="F:metal ion binding"/>
    <property type="evidence" value="ECO:0007669"/>
    <property type="project" value="UniProtKB-KW"/>
</dbReference>
<comment type="cofactor">
    <cofactor evidence="1">
        <name>a divalent metal cation</name>
        <dbReference type="ChEBI" id="CHEBI:60240"/>
    </cofactor>
</comment>
<sequence>MSVGTRKEDSPSVSRFLSRSKKEIRGLGLKPVNSGTQRSTRHAACIMREFCKETGRGQVPFETLPLAELDSLLEDFFGNIIKRDGTPYNRNGLIGIRYGLARFLKEKRHFDITAHPGFSKSIHAYKARQAELKRKGLDVVNHYPPFTVPDLIKLYSSFDLANPTSLRQKVQFDVMFFLCRRGRDKLREMTKDQFVLDTTPAGQRYVRPSGNQPFNQESVEYAGCTNVMLERRESPLCPVLSFEVYMSKLNPLSNWLWQRERAANEMTGPVWYTHAPVGKNSLATLIPVLSQELGLSMSYTNHSIRVTPLTTYDSALPKVSFVKASQQAVKIPVTPVNICLRNVPSVEPSLDTPARSKQHQECYGTAEQGANPPIGTQEHHQTLSVKTPDEAPGPYRQIASQTATASTDAVCESTPNHLINDNQTTYPCLPATFHVSHSTDTDSSKIYSGHFRPGEVKGSFGGRWRLVRDTIPSVFFFSKADRPSTSSSKDRCKDMTGSEKECAGSGDSQSQTAHHPAHGCVPTSTNDHLQAAVLHIQQLEVQNRQLQNLRFEVGRFCDDPDLIQFYTGFDTYNQFCDAFQALQPTDELMRDGSWSAIRDTTRNENLTPTDQFFLFLCRCRAGLLEQDLAVRFGISIAAVVGILTIWTNYLHFRLAPLLVWPSRECVNVHMPQCIKDICPRLRVILVSTEMKYRASSLYINNRECSQQKTASTFKGLVGMTPTGAVSYLSPLYMSNASEEEIVIQSGLLDKLDADDDIILNGRVLSVECPHFTDSKTSDSPPVLVNQEPSLFDTAGLDVAKLQSHLERVVSKVTAYRIFESPIPTSLVESLSKIWTICCLLTNFKEPLL</sequence>
<protein>
    <submittedName>
        <fullName evidence="7">Uncharacterized protein LOC110986150 isoform X1</fullName>
    </submittedName>
</protein>
<feature type="region of interest" description="Disordered" evidence="3">
    <location>
        <begin position="348"/>
        <end position="389"/>
    </location>
</feature>
<keyword evidence="6" id="KW-1185">Reference proteome</keyword>
<dbReference type="PANTHER" id="PTHR23080:SF133">
    <property type="entry name" value="SI:CH211-262I1.5-RELATED"/>
    <property type="match status" value="1"/>
</dbReference>
<feature type="compositionally biased region" description="Basic and acidic residues" evidence="3">
    <location>
        <begin position="488"/>
        <end position="502"/>
    </location>
</feature>
<evidence type="ECO:0000256" key="3">
    <source>
        <dbReference type="SAM" id="MobiDB-lite"/>
    </source>
</evidence>
<dbReference type="InterPro" id="IPR027805">
    <property type="entry name" value="Transposase_HTH_dom"/>
</dbReference>
<dbReference type="PANTHER" id="PTHR23080">
    <property type="entry name" value="THAP DOMAIN PROTEIN"/>
    <property type="match status" value="1"/>
</dbReference>
<evidence type="ECO:0000313" key="7">
    <source>
        <dbReference type="RefSeq" id="XP_022103491.1"/>
    </source>
</evidence>
<dbReference type="RefSeq" id="XP_022103491.1">
    <property type="nucleotide sequence ID" value="XM_022247799.1"/>
</dbReference>